<dbReference type="InterPro" id="IPR013545">
    <property type="entry name" value="T2SS_protein-GspG_C"/>
</dbReference>
<comment type="similarity">
    <text evidence="2">Belongs to the GSP G family.</text>
</comment>
<protein>
    <recommendedName>
        <fullName evidence="3">Type II secretion system core protein G</fullName>
    </recommendedName>
</protein>
<evidence type="ECO:0000256" key="3">
    <source>
        <dbReference type="ARBA" id="ARBA00020042"/>
    </source>
</evidence>
<dbReference type="RefSeq" id="WP_139940567.1">
    <property type="nucleotide sequence ID" value="NZ_JBHSYP010000027.1"/>
</dbReference>
<dbReference type="InterPro" id="IPR045584">
    <property type="entry name" value="Pilin-like"/>
</dbReference>
<dbReference type="NCBIfam" id="TIGR01710">
    <property type="entry name" value="typeII_sec_gspG"/>
    <property type="match status" value="1"/>
</dbReference>
<dbReference type="GO" id="GO:0015628">
    <property type="term" value="P:protein secretion by the type II secretion system"/>
    <property type="evidence" value="ECO:0007669"/>
    <property type="project" value="InterPro"/>
</dbReference>
<sequence>MGNKRKYQQRAGDEGYTLLELLVVLAILALLATFAAPAVLKYLGSAKEDVAGVQLENLAAALNLYRLEVGDYPSTDDGLQALLTAPKDAASWNGPYLEKESGIIDPWGTPYVYKKPGTDRAYDLMSYGADKVAGGENENADIVARK</sequence>
<keyword evidence="8 10" id="KW-1133">Transmembrane helix</keyword>
<evidence type="ECO:0000256" key="10">
    <source>
        <dbReference type="SAM" id="Phobius"/>
    </source>
</evidence>
<keyword evidence="13" id="KW-1185">Reference proteome</keyword>
<evidence type="ECO:0000256" key="1">
    <source>
        <dbReference type="ARBA" id="ARBA00004377"/>
    </source>
</evidence>
<keyword evidence="9 10" id="KW-0472">Membrane</keyword>
<dbReference type="SUPFAM" id="SSF54523">
    <property type="entry name" value="Pili subunits"/>
    <property type="match status" value="1"/>
</dbReference>
<dbReference type="InterPro" id="IPR010054">
    <property type="entry name" value="Type2_sec_GspG"/>
</dbReference>
<evidence type="ECO:0000313" key="13">
    <source>
        <dbReference type="Proteomes" id="UP000319148"/>
    </source>
</evidence>
<gene>
    <name evidence="12" type="primary">gspG</name>
    <name evidence="12" type="ORF">FIV46_08865</name>
</gene>
<evidence type="ECO:0000256" key="5">
    <source>
        <dbReference type="ARBA" id="ARBA00022481"/>
    </source>
</evidence>
<proteinExistence type="inferred from homology"/>
<evidence type="ECO:0000256" key="9">
    <source>
        <dbReference type="ARBA" id="ARBA00023136"/>
    </source>
</evidence>
<name>A0A501PJ49_9PROT</name>
<reference evidence="13" key="1">
    <citation type="submission" date="2019-06" db="EMBL/GenBank/DDBJ databases">
        <title>The complete genome of Emcibacter congregatus ZYLT.</title>
        <authorList>
            <person name="Zhao Z."/>
        </authorList>
    </citation>
    <scope>NUCLEOTIDE SEQUENCE [LARGE SCALE GENOMIC DNA]</scope>
    <source>
        <strain evidence="13">MCCC 1A06723</strain>
    </source>
</reference>
<comment type="caution">
    <text evidence="12">The sequence shown here is derived from an EMBL/GenBank/DDBJ whole genome shotgun (WGS) entry which is preliminary data.</text>
</comment>
<dbReference type="Gene3D" id="3.30.700.10">
    <property type="entry name" value="Glycoprotein, Type 4 Pilin"/>
    <property type="match status" value="1"/>
</dbReference>
<evidence type="ECO:0000256" key="7">
    <source>
        <dbReference type="ARBA" id="ARBA00022692"/>
    </source>
</evidence>
<keyword evidence="4" id="KW-1003">Cell membrane</keyword>
<dbReference type="EMBL" id="VFIY01000008">
    <property type="protein sequence ID" value="TPD60157.1"/>
    <property type="molecule type" value="Genomic_DNA"/>
</dbReference>
<dbReference type="GO" id="GO:0005886">
    <property type="term" value="C:plasma membrane"/>
    <property type="evidence" value="ECO:0007669"/>
    <property type="project" value="UniProtKB-SubCell"/>
</dbReference>
<evidence type="ECO:0000256" key="4">
    <source>
        <dbReference type="ARBA" id="ARBA00022475"/>
    </source>
</evidence>
<dbReference type="GO" id="GO:0015627">
    <property type="term" value="C:type II protein secretion system complex"/>
    <property type="evidence" value="ECO:0007669"/>
    <property type="project" value="InterPro"/>
</dbReference>
<dbReference type="InterPro" id="IPR012902">
    <property type="entry name" value="N_methyl_site"/>
</dbReference>
<organism evidence="12 13">
    <name type="scientific">Emcibacter nanhaiensis</name>
    <dbReference type="NCBI Taxonomy" id="1505037"/>
    <lineage>
        <taxon>Bacteria</taxon>
        <taxon>Pseudomonadati</taxon>
        <taxon>Pseudomonadota</taxon>
        <taxon>Alphaproteobacteria</taxon>
        <taxon>Emcibacterales</taxon>
        <taxon>Emcibacteraceae</taxon>
        <taxon>Emcibacter</taxon>
    </lineage>
</organism>
<evidence type="ECO:0000259" key="11">
    <source>
        <dbReference type="Pfam" id="PF08334"/>
    </source>
</evidence>
<keyword evidence="7 10" id="KW-0812">Transmembrane</keyword>
<feature type="domain" description="Type II secretion system protein GspG C-terminal" evidence="11">
    <location>
        <begin position="39"/>
        <end position="143"/>
    </location>
</feature>
<accession>A0A501PJ49</accession>
<dbReference type="OrthoDB" id="9795612at2"/>
<dbReference type="PRINTS" id="PR00813">
    <property type="entry name" value="BCTERIALGSPG"/>
</dbReference>
<dbReference type="Proteomes" id="UP000319148">
    <property type="component" value="Unassembled WGS sequence"/>
</dbReference>
<evidence type="ECO:0000256" key="6">
    <source>
        <dbReference type="ARBA" id="ARBA00022519"/>
    </source>
</evidence>
<evidence type="ECO:0000256" key="8">
    <source>
        <dbReference type="ARBA" id="ARBA00022989"/>
    </source>
</evidence>
<dbReference type="NCBIfam" id="TIGR02532">
    <property type="entry name" value="IV_pilin_GFxxxE"/>
    <property type="match status" value="1"/>
</dbReference>
<dbReference type="PROSITE" id="PS00409">
    <property type="entry name" value="PROKAR_NTER_METHYL"/>
    <property type="match status" value="1"/>
</dbReference>
<dbReference type="InterPro" id="IPR000983">
    <property type="entry name" value="Bac_GSPG_pilin"/>
</dbReference>
<comment type="subcellular location">
    <subcellularLocation>
        <location evidence="1">Cell inner membrane</location>
        <topology evidence="1">Single-pass membrane protein</topology>
    </subcellularLocation>
</comment>
<evidence type="ECO:0000256" key="2">
    <source>
        <dbReference type="ARBA" id="ARBA00009984"/>
    </source>
</evidence>
<dbReference type="AlphaFoldDB" id="A0A501PJ49"/>
<dbReference type="Pfam" id="PF08334">
    <property type="entry name" value="T2SSG"/>
    <property type="match status" value="1"/>
</dbReference>
<feature type="transmembrane region" description="Helical" evidence="10">
    <location>
        <begin position="21"/>
        <end position="40"/>
    </location>
</feature>
<keyword evidence="6" id="KW-0997">Cell inner membrane</keyword>
<evidence type="ECO:0000313" key="12">
    <source>
        <dbReference type="EMBL" id="TPD60157.1"/>
    </source>
</evidence>
<keyword evidence="5" id="KW-0488">Methylation</keyword>
<dbReference type="Pfam" id="PF07963">
    <property type="entry name" value="N_methyl"/>
    <property type="match status" value="1"/>
</dbReference>